<keyword evidence="1" id="KW-0479">Metal-binding</keyword>
<dbReference type="Gene3D" id="3.90.228.10">
    <property type="match status" value="1"/>
</dbReference>
<evidence type="ECO:0000256" key="6">
    <source>
        <dbReference type="SAM" id="MobiDB-lite"/>
    </source>
</evidence>
<dbReference type="InterPro" id="IPR041679">
    <property type="entry name" value="DNA2/NAM7-like_C"/>
</dbReference>
<dbReference type="InterPro" id="IPR012317">
    <property type="entry name" value="Poly(ADP-ribose)pol_cat_dom"/>
</dbReference>
<comment type="caution">
    <text evidence="8">The sequence shown here is derived from an EMBL/GenBank/DDBJ whole genome shotgun (WGS) entry which is preliminary data.</text>
</comment>
<accession>A0A267DZW3</accession>
<dbReference type="InterPro" id="IPR047187">
    <property type="entry name" value="SF1_C_Upf1"/>
</dbReference>
<dbReference type="GO" id="GO:0003950">
    <property type="term" value="F:NAD+ poly-ADP-ribosyltransferase activity"/>
    <property type="evidence" value="ECO:0007669"/>
    <property type="project" value="UniProtKB-UniRule"/>
</dbReference>
<dbReference type="STRING" id="282301.A0A267DZW3"/>
<keyword evidence="3" id="KW-0863">Zinc-finger</keyword>
<dbReference type="PROSITE" id="PS51059">
    <property type="entry name" value="PARP_CATALYTIC"/>
    <property type="match status" value="1"/>
</dbReference>
<feature type="compositionally biased region" description="Polar residues" evidence="6">
    <location>
        <begin position="1"/>
        <end position="12"/>
    </location>
</feature>
<gene>
    <name evidence="8" type="ORF">BOX15_Mlig030831g1</name>
</gene>
<dbReference type="PANTHER" id="PTHR10887:SF341">
    <property type="entry name" value="NFX1-TYPE ZINC FINGER-CONTAINING PROTEIN 1"/>
    <property type="match status" value="1"/>
</dbReference>
<dbReference type="GO" id="GO:0008270">
    <property type="term" value="F:zinc ion binding"/>
    <property type="evidence" value="ECO:0007669"/>
    <property type="project" value="UniProtKB-KW"/>
</dbReference>
<evidence type="ECO:0000256" key="1">
    <source>
        <dbReference type="ARBA" id="ARBA00022723"/>
    </source>
</evidence>
<dbReference type="Pfam" id="PF25396">
    <property type="entry name" value="ZNFX1"/>
    <property type="match status" value="1"/>
</dbReference>
<feature type="domain" description="PARP catalytic" evidence="7">
    <location>
        <begin position="1663"/>
        <end position="1858"/>
    </location>
</feature>
<feature type="compositionally biased region" description="Polar residues" evidence="6">
    <location>
        <begin position="118"/>
        <end position="134"/>
    </location>
</feature>
<evidence type="ECO:0000256" key="3">
    <source>
        <dbReference type="ARBA" id="ARBA00022771"/>
    </source>
</evidence>
<keyword evidence="5" id="KW-0808">Transferase</keyword>
<dbReference type="GO" id="GO:0031048">
    <property type="term" value="P:regulatory ncRNA-mediated heterochromatin formation"/>
    <property type="evidence" value="ECO:0007669"/>
    <property type="project" value="TreeGrafter"/>
</dbReference>
<name>A0A267DZW3_9PLAT</name>
<evidence type="ECO:0000259" key="7">
    <source>
        <dbReference type="PROSITE" id="PS51059"/>
    </source>
</evidence>
<reference evidence="8 9" key="1">
    <citation type="submission" date="2017-06" db="EMBL/GenBank/DDBJ databases">
        <title>A platform for efficient transgenesis in Macrostomum lignano, a flatworm model organism for stem cell research.</title>
        <authorList>
            <person name="Berezikov E."/>
        </authorList>
    </citation>
    <scope>NUCLEOTIDE SEQUENCE [LARGE SCALE GENOMIC DNA]</scope>
    <source>
        <strain evidence="8">DV1</strain>
        <tissue evidence="8">Whole organism</tissue>
    </source>
</reference>
<dbReference type="InterPro" id="IPR045055">
    <property type="entry name" value="DNA2/NAM7-like"/>
</dbReference>
<dbReference type="InterPro" id="IPR057373">
    <property type="entry name" value="ZNFX1"/>
</dbReference>
<keyword evidence="5" id="KW-0520">NAD</keyword>
<feature type="region of interest" description="Disordered" evidence="6">
    <location>
        <begin position="118"/>
        <end position="183"/>
    </location>
</feature>
<evidence type="ECO:0000256" key="5">
    <source>
        <dbReference type="RuleBase" id="RU362114"/>
    </source>
</evidence>
<evidence type="ECO:0000313" key="8">
    <source>
        <dbReference type="EMBL" id="PAA54843.1"/>
    </source>
</evidence>
<dbReference type="SUPFAM" id="SSF56399">
    <property type="entry name" value="ADP-ribosylation"/>
    <property type="match status" value="1"/>
</dbReference>
<feature type="region of interest" description="Disordered" evidence="6">
    <location>
        <begin position="1"/>
        <end position="97"/>
    </location>
</feature>
<dbReference type="CDD" id="cd18808">
    <property type="entry name" value="SF1_C_Upf1"/>
    <property type="match status" value="1"/>
</dbReference>
<sequence length="1858" mass="208357">ASESSGFSNTKIVCSRSGGRNLQAEEPGPHSTRSYPSEGELQNVPYQRRGSGGVANLGATRNPDDRDQFRGGGRGRGRGRGGGRGGNNRARGSRNYVDMTTGGAAGFAAVDQIHQNASASVSAGPSRGYHQQYNHPPSQRCRPSQPPPHERRPQTSACPPTPLMSNDSGSRQKGKTPTNVTGTRTNCENLGEIKFGYFVSCNQKSGSVSYIDDPSAHNGVQFDFDIEWVKQLGIQPGDRLRYQIPRDRESAENLYDCPYHQDLLKVVFGFIKGEEEGDIENEVTYIVAPPDAKRLRIPATKTQFGVWKPQKGDQVKVLLNISNSSPSSYHLSLERPTNRSSSEVFALIESLPNRSSSDEIAELVLTPAVWLIVGQWTEFTPELLLKVLAFFVRACELTSPYLRSNLNQSMSYLFENFNCKQNDGPFFELLESASQSPISHVEMISTIIKFCELFVRVAPEQSHRMLSVCEQFYAKIQDSGAAFRLATILCKKLTTVPAVDLSWYELPVTMRHEELCNSEHSNFCTNYECIEQYLDINLRRLRAHFFENIKSNVSQFIRNPRTSQAQSIYWKVRLVGIDITSTETSLLVELKPFNGQFKGIKNSPRLLFGTLLCLSFDETFTDIFWATVSGRDVNFFEKSGLVLIELCSDADSGLCNTALLCRLHASSGTVWLAEAETFAPYQAYKAVFNCLQSLRSKPIPLEKPLLESTFNSIPVTCQIEAPKIFDPSQVEAYNSCLRCNVSVVSGPSGSGKTLFTAHLVSALSRQQNVSDPVLLLTNQISSLKHAVSKLTDSDSSLKVRLIAEPISLEQFDDKAAAAKLTELSKAKEFVCSHLKLLLELENVEFNEQFLTAYWSEDTLQKFISGTEAGSIEASLNKWMPSPTNLESIWMSSLRMEEAATNVKPTEMCAESTTEPSKYDLSERFYAPSSKEMRRKFVETKLQIHFSKPSGLKFERRLTRLTSTKWRFLKHVTNPWDIDLVEERYFYIQGCMLDYIEQQWAQAGFLDARLADVARCQEAILQLTLDDELKASRESDVVAMTITGACANLELLQKVRPSAVVVDEASVIPEPMLLGCLGDWARRVYLIGDLHQVDSKTVSSFRFDERTQNNVSMMERLVNSGFPQNRLKFQNRMHPDISKYLKLDVWPDVKDNLNVVSSYKRPEFMQNSVVFWDLRNVISPNRESSDKELAELVAELALVYLNFGFQPNNVTILTSSTSQVRRIKGVLLRVKNPQQHDNKQIKDIEVCTVVDYQGRENDIVIVQLMNGNNDASLPLRYLRYISQTRARCALVFIGFVKSVSESADWKPFIEALKNDEALDCNFPVVCNNHNTKAFWRSISDLRKLCNFCFEDCSQFLPCGEHTCSKKCHPWHRHDQCSEEKTMVLPCGHTEITTCSNSYSTSGISCKRPCDRLLPCGHKCPRLCAEQCNPSGCTTTVSIELPCGHMVDKACNEPTPICSKSTYLKLDCGHSKEILCVANRANTVKTLKCKEPCIKFLPCKHRCGLQCHEVCSSVPCPINVQKQCASCNQLFTSKCGDNKLQCNGIIRVTIPSCGHRRSVKCSLKEQEILKQCVEVCGKRLSCGHNCDSPCGVTPCPPCGALTKRDNCDHIVSCWELQSDCIETVPRTFKCGHLESMTCGTASRRVDDQYCSTCWPLAIQRRKAKLAVNSTSSAIKRTQLSENNEETSVEYFKVHDRVMRYIKSEHGISVQIQSIERIENPVLDRRMFNAYEDLFKKDCSPELFFHGTKTDAAEAIIRDGFRVGQSGMYGAGIYFATDTTKSAQYCRESGIKSLLLCEVLLGKSMVCNSPNNGLSLASVKAAGYDSVFAKRGTKNTRGVMNDEYIVYRAEQAAPRYLIRFT</sequence>
<proteinExistence type="predicted"/>
<feature type="compositionally biased region" description="Polar residues" evidence="6">
    <location>
        <begin position="154"/>
        <end position="183"/>
    </location>
</feature>
<dbReference type="Pfam" id="PF13087">
    <property type="entry name" value="AAA_12"/>
    <property type="match status" value="1"/>
</dbReference>
<keyword evidence="2" id="KW-0677">Repeat</keyword>
<evidence type="ECO:0000256" key="2">
    <source>
        <dbReference type="ARBA" id="ARBA00022737"/>
    </source>
</evidence>
<dbReference type="SMART" id="SM00438">
    <property type="entry name" value="ZnF_NFX"/>
    <property type="match status" value="4"/>
</dbReference>
<dbReference type="Gene3D" id="3.40.50.300">
    <property type="entry name" value="P-loop containing nucleotide triphosphate hydrolases"/>
    <property type="match status" value="3"/>
</dbReference>
<dbReference type="Pfam" id="PF00644">
    <property type="entry name" value="PARP"/>
    <property type="match status" value="1"/>
</dbReference>
<keyword evidence="4" id="KW-0862">Zinc</keyword>
<dbReference type="EC" id="2.4.2.-" evidence="5"/>
<organism evidence="8 9">
    <name type="scientific">Macrostomum lignano</name>
    <dbReference type="NCBI Taxonomy" id="282301"/>
    <lineage>
        <taxon>Eukaryota</taxon>
        <taxon>Metazoa</taxon>
        <taxon>Spiralia</taxon>
        <taxon>Lophotrochozoa</taxon>
        <taxon>Platyhelminthes</taxon>
        <taxon>Rhabditophora</taxon>
        <taxon>Macrostomorpha</taxon>
        <taxon>Macrostomida</taxon>
        <taxon>Macrostomidae</taxon>
        <taxon>Macrostomum</taxon>
    </lineage>
</organism>
<dbReference type="InterPro" id="IPR000967">
    <property type="entry name" value="Znf_NFX1"/>
</dbReference>
<dbReference type="GO" id="GO:0031380">
    <property type="term" value="C:nuclear RNA-directed RNA polymerase complex"/>
    <property type="evidence" value="ECO:0007669"/>
    <property type="project" value="TreeGrafter"/>
</dbReference>
<dbReference type="EMBL" id="NIVC01002851">
    <property type="protein sequence ID" value="PAA54843.1"/>
    <property type="molecule type" value="Genomic_DNA"/>
</dbReference>
<dbReference type="Proteomes" id="UP000215902">
    <property type="component" value="Unassembled WGS sequence"/>
</dbReference>
<protein>
    <recommendedName>
        <fullName evidence="5">Poly [ADP-ribose] polymerase</fullName>
        <shortName evidence="5">PARP</shortName>
        <ecNumber evidence="5">2.4.2.-</ecNumber>
    </recommendedName>
</protein>
<dbReference type="PANTHER" id="PTHR10887">
    <property type="entry name" value="DNA2/NAM7 HELICASE FAMILY"/>
    <property type="match status" value="1"/>
</dbReference>
<dbReference type="CDD" id="cd06008">
    <property type="entry name" value="NF-X1-zinc-finger"/>
    <property type="match status" value="1"/>
</dbReference>
<dbReference type="InterPro" id="IPR027417">
    <property type="entry name" value="P-loop_NTPase"/>
</dbReference>
<dbReference type="OrthoDB" id="6144670at2759"/>
<feature type="non-terminal residue" evidence="8">
    <location>
        <position position="1"/>
    </location>
</feature>
<evidence type="ECO:0000256" key="4">
    <source>
        <dbReference type="ARBA" id="ARBA00022833"/>
    </source>
</evidence>
<keyword evidence="5" id="KW-0328">Glycosyltransferase</keyword>
<dbReference type="SUPFAM" id="SSF52540">
    <property type="entry name" value="P-loop containing nucleoside triphosphate hydrolases"/>
    <property type="match status" value="1"/>
</dbReference>
<evidence type="ECO:0000313" key="9">
    <source>
        <dbReference type="Proteomes" id="UP000215902"/>
    </source>
</evidence>
<keyword evidence="9" id="KW-1185">Reference proteome</keyword>